<name>A0A7J7CJM2_TRIWF</name>
<comment type="similarity">
    <text evidence="1">Belongs to the methyltransferase TRM13 family.</text>
</comment>
<dbReference type="GO" id="GO:0030488">
    <property type="term" value="P:tRNA methylation"/>
    <property type="evidence" value="ECO:0007669"/>
    <property type="project" value="InterPro"/>
</dbReference>
<dbReference type="AlphaFoldDB" id="A0A7J7CJM2"/>
<comment type="catalytic activity">
    <reaction evidence="1">
        <text>cytidine(4) in tRNA(Pro) + S-adenosyl-L-methionine = 2'-O-methylcytidine(4) in tRNA(Pro) + S-adenosyl-L-homocysteine + H(+)</text>
        <dbReference type="Rhea" id="RHEA:32767"/>
        <dbReference type="Rhea" id="RHEA-COMP:10397"/>
        <dbReference type="Rhea" id="RHEA-COMP:10398"/>
        <dbReference type="ChEBI" id="CHEBI:15378"/>
        <dbReference type="ChEBI" id="CHEBI:57856"/>
        <dbReference type="ChEBI" id="CHEBI:59789"/>
        <dbReference type="ChEBI" id="CHEBI:74495"/>
        <dbReference type="ChEBI" id="CHEBI:82748"/>
        <dbReference type="EC" id="2.1.1.225"/>
    </reaction>
</comment>
<comment type="caution">
    <text evidence="2">The sequence shown here is derived from an EMBL/GenBank/DDBJ whole genome shotgun (WGS) entry which is preliminary data.</text>
</comment>
<dbReference type="PANTHER" id="PTHR12998">
    <property type="entry name" value="TRNA:M(4)X MODIFICATION ENZYME TRM13 HOMOLOG"/>
    <property type="match status" value="1"/>
</dbReference>
<accession>A0A7J7CJM2</accession>
<keyword evidence="3" id="KW-1185">Reference proteome</keyword>
<gene>
    <name evidence="2" type="ORF">HS088_TW16G00656</name>
</gene>
<dbReference type="GO" id="GO:0106050">
    <property type="term" value="F:tRNA 2'-O-methyltransferase activity"/>
    <property type="evidence" value="ECO:0007669"/>
    <property type="project" value="UniProtKB-UniRule"/>
</dbReference>
<dbReference type="InParanoid" id="A0A7J7CJM2"/>
<dbReference type="PANTHER" id="PTHR12998:SF0">
    <property type="entry name" value="TRNA:M(4)X MODIFICATION ENZYME TRM13 HOMOLOG"/>
    <property type="match status" value="1"/>
</dbReference>
<sequence length="243" mass="28051">MCLARLRYALINHDSGSVEDYDKVKDTSSTTMLIVGNVDSTTMDDSEMLVATEKKQTFEDEDAMSSKYQSSKKVDQLRLRSHNQRIPCPCDPSHFVLEENLEGLGNRYPFLENVQSLAIQPYHQRRINADSAYYQKGINLAYRDEDGVLPTVIEFGVGRGYLTQMLGDFYGITKVFLVERKLYQLKAYQSLRQKVRLILEHWLLLSNKSGFNAVEEMVRNMKIVEREVLGFMCKQVIDIERLT</sequence>
<evidence type="ECO:0000313" key="2">
    <source>
        <dbReference type="EMBL" id="KAF5734211.1"/>
    </source>
</evidence>
<keyword evidence="1" id="KW-0489">Methyltransferase</keyword>
<comment type="function">
    <text evidence="1">tRNA methylase which 2'-O-methylates cytidine(4) in tRNA(Pro) and tRNA(Gly)(GCC), and adenosine(4) in tRNA(His).</text>
</comment>
<keyword evidence="1" id="KW-0819">tRNA processing</keyword>
<evidence type="ECO:0000256" key="1">
    <source>
        <dbReference type="RuleBase" id="RU367103"/>
    </source>
</evidence>
<keyword evidence="1" id="KW-0479">Metal-binding</keyword>
<reference evidence="2 3" key="1">
    <citation type="journal article" date="2020" name="Nat. Commun.">
        <title>Genome of Tripterygium wilfordii and identification of cytochrome P450 involved in triptolide biosynthesis.</title>
        <authorList>
            <person name="Tu L."/>
            <person name="Su P."/>
            <person name="Zhang Z."/>
            <person name="Gao L."/>
            <person name="Wang J."/>
            <person name="Hu T."/>
            <person name="Zhou J."/>
            <person name="Zhang Y."/>
            <person name="Zhao Y."/>
            <person name="Liu Y."/>
            <person name="Song Y."/>
            <person name="Tong Y."/>
            <person name="Lu Y."/>
            <person name="Yang J."/>
            <person name="Xu C."/>
            <person name="Jia M."/>
            <person name="Peters R.J."/>
            <person name="Huang L."/>
            <person name="Gao W."/>
        </authorList>
    </citation>
    <scope>NUCLEOTIDE SEQUENCE [LARGE SCALE GENOMIC DNA]</scope>
    <source>
        <strain evidence="3">cv. XIE 37</strain>
        <tissue evidence="2">Leaf</tissue>
    </source>
</reference>
<evidence type="ECO:0000313" key="3">
    <source>
        <dbReference type="Proteomes" id="UP000593562"/>
    </source>
</evidence>
<protein>
    <recommendedName>
        <fullName evidence="1">tRNA:m(4)X modification enzyme TRM13</fullName>
        <ecNumber evidence="1">2.1.1.225</ecNumber>
    </recommendedName>
</protein>
<comment type="catalytic activity">
    <reaction evidence="1">
        <text>adenosine(4) in tRNA(His) + S-adenosyl-L-methionine = 2'-O-methyladenosine(4) in tRNA(His) + S-adenosyl-L-homocysteine + H(+)</text>
        <dbReference type="Rhea" id="RHEA:43196"/>
        <dbReference type="Rhea" id="RHEA-COMP:10401"/>
        <dbReference type="Rhea" id="RHEA-COMP:10402"/>
        <dbReference type="ChEBI" id="CHEBI:15378"/>
        <dbReference type="ChEBI" id="CHEBI:57856"/>
        <dbReference type="ChEBI" id="CHEBI:59789"/>
        <dbReference type="ChEBI" id="CHEBI:74411"/>
        <dbReference type="ChEBI" id="CHEBI:74477"/>
        <dbReference type="EC" id="2.1.1.225"/>
    </reaction>
</comment>
<keyword evidence="1" id="KW-0949">S-adenosyl-L-methionine</keyword>
<dbReference type="GO" id="GO:0008270">
    <property type="term" value="F:zinc ion binding"/>
    <property type="evidence" value="ECO:0007669"/>
    <property type="project" value="UniProtKB-KW"/>
</dbReference>
<dbReference type="InterPro" id="IPR039044">
    <property type="entry name" value="Trm13"/>
</dbReference>
<keyword evidence="1" id="KW-0863">Zinc-finger</keyword>
<comment type="catalytic activity">
    <reaction evidence="1">
        <text>cytidine(4) in tRNA(Gly)(GCC) + S-adenosyl-L-methionine = 2'-O-methylcytidine(4) in tRNA(Gly)(GCC) + S-adenosyl-L-homocysteine + H(+)</text>
        <dbReference type="Rhea" id="RHEA:43192"/>
        <dbReference type="Rhea" id="RHEA-COMP:10399"/>
        <dbReference type="Rhea" id="RHEA-COMP:10400"/>
        <dbReference type="ChEBI" id="CHEBI:15378"/>
        <dbReference type="ChEBI" id="CHEBI:57856"/>
        <dbReference type="ChEBI" id="CHEBI:59789"/>
        <dbReference type="ChEBI" id="CHEBI:74495"/>
        <dbReference type="ChEBI" id="CHEBI:82748"/>
        <dbReference type="EC" id="2.1.1.225"/>
    </reaction>
</comment>
<organism evidence="2 3">
    <name type="scientific">Tripterygium wilfordii</name>
    <name type="common">Thunder God vine</name>
    <dbReference type="NCBI Taxonomy" id="458696"/>
    <lineage>
        <taxon>Eukaryota</taxon>
        <taxon>Viridiplantae</taxon>
        <taxon>Streptophyta</taxon>
        <taxon>Embryophyta</taxon>
        <taxon>Tracheophyta</taxon>
        <taxon>Spermatophyta</taxon>
        <taxon>Magnoliopsida</taxon>
        <taxon>eudicotyledons</taxon>
        <taxon>Gunneridae</taxon>
        <taxon>Pentapetalae</taxon>
        <taxon>rosids</taxon>
        <taxon>fabids</taxon>
        <taxon>Celastrales</taxon>
        <taxon>Celastraceae</taxon>
        <taxon>Tripterygium</taxon>
    </lineage>
</organism>
<dbReference type="Proteomes" id="UP000593562">
    <property type="component" value="Unassembled WGS sequence"/>
</dbReference>
<keyword evidence="1" id="KW-0808">Transferase</keyword>
<proteinExistence type="inferred from homology"/>
<keyword evidence="1" id="KW-0862">Zinc</keyword>
<dbReference type="EC" id="2.1.1.225" evidence="1"/>
<dbReference type="EMBL" id="JAAARO010000016">
    <property type="protein sequence ID" value="KAF5734211.1"/>
    <property type="molecule type" value="Genomic_DNA"/>
</dbReference>